<dbReference type="RefSeq" id="WP_014680781.1">
    <property type="nucleotide sequence ID" value="NC_017770.1"/>
</dbReference>
<dbReference type="eggNOG" id="ENOG5033P5W">
    <property type="taxonomic scope" value="Bacteria"/>
</dbReference>
<dbReference type="KEGG" id="scn:Solca_2519"/>
<accession>H8KUS0</accession>
<proteinExistence type="predicted"/>
<evidence type="ECO:0000313" key="2">
    <source>
        <dbReference type="Proteomes" id="UP000007590"/>
    </source>
</evidence>
<evidence type="ECO:0008006" key="3">
    <source>
        <dbReference type="Google" id="ProtNLM"/>
    </source>
</evidence>
<dbReference type="AlphaFoldDB" id="H8KUS0"/>
<name>H8KUS0_SOLCM</name>
<keyword evidence="2" id="KW-1185">Reference proteome</keyword>
<dbReference type="STRING" id="929556.Solca_2519"/>
<reference evidence="1" key="1">
    <citation type="submission" date="2012-02" db="EMBL/GenBank/DDBJ databases">
        <title>The complete genome of Solitalea canadensis DSM 3403.</title>
        <authorList>
            <consortium name="US DOE Joint Genome Institute (JGI-PGF)"/>
            <person name="Lucas S."/>
            <person name="Copeland A."/>
            <person name="Lapidus A."/>
            <person name="Glavina del Rio T."/>
            <person name="Dalin E."/>
            <person name="Tice H."/>
            <person name="Bruce D."/>
            <person name="Goodwin L."/>
            <person name="Pitluck S."/>
            <person name="Peters L."/>
            <person name="Ovchinnikova G."/>
            <person name="Lu M."/>
            <person name="Kyrpides N."/>
            <person name="Mavromatis K."/>
            <person name="Ivanova N."/>
            <person name="Brettin T."/>
            <person name="Detter J.C."/>
            <person name="Han C."/>
            <person name="Larimer F."/>
            <person name="Land M."/>
            <person name="Hauser L."/>
            <person name="Markowitz V."/>
            <person name="Cheng J.-F."/>
            <person name="Hugenholtz P."/>
            <person name="Woyke T."/>
            <person name="Wu D."/>
            <person name="Spring S."/>
            <person name="Schroeder M."/>
            <person name="Kopitz M."/>
            <person name="Brambilla E."/>
            <person name="Klenk H.-P."/>
            <person name="Eisen J.A."/>
        </authorList>
    </citation>
    <scope>NUCLEOTIDE SEQUENCE</scope>
    <source>
        <strain evidence="1">DSM 3403</strain>
    </source>
</reference>
<organism evidence="1 2">
    <name type="scientific">Solitalea canadensis (strain ATCC 29591 / DSM 3403 / JCM 21819 / LMG 8368 / NBRC 15130 / NCIMB 12057 / USAM 9D)</name>
    <name type="common">Flexibacter canadensis</name>
    <dbReference type="NCBI Taxonomy" id="929556"/>
    <lineage>
        <taxon>Bacteria</taxon>
        <taxon>Pseudomonadati</taxon>
        <taxon>Bacteroidota</taxon>
        <taxon>Sphingobacteriia</taxon>
        <taxon>Sphingobacteriales</taxon>
        <taxon>Sphingobacteriaceae</taxon>
        <taxon>Solitalea</taxon>
    </lineage>
</organism>
<gene>
    <name evidence="1" type="ordered locus">Solca_2519</name>
</gene>
<sequence>MKSILYLLLTIFFIPFIVLTGCSERKTDNAAKAYKFWTGTHPPTDVKVIAGSFWESAHWSKEYIVYLELQTTKQWRKKFVSDNKLKKSNGGENIPSDAPKWFKPGRNCIAWKSPDDDQGSVYYIDSLTGKMFIYEIQL</sequence>
<dbReference type="HOGENOM" id="CLU_1853898_0_0_10"/>
<protein>
    <recommendedName>
        <fullName evidence="3">Lipoprotein</fullName>
    </recommendedName>
</protein>
<dbReference type="OrthoDB" id="1374421at2"/>
<dbReference type="EMBL" id="CP003349">
    <property type="protein sequence ID" value="AFD07554.1"/>
    <property type="molecule type" value="Genomic_DNA"/>
</dbReference>
<dbReference type="Proteomes" id="UP000007590">
    <property type="component" value="Chromosome"/>
</dbReference>
<evidence type="ECO:0000313" key="1">
    <source>
        <dbReference type="EMBL" id="AFD07554.1"/>
    </source>
</evidence>
<dbReference type="PROSITE" id="PS51257">
    <property type="entry name" value="PROKAR_LIPOPROTEIN"/>
    <property type="match status" value="1"/>
</dbReference>